<dbReference type="Pfam" id="PF00646">
    <property type="entry name" value="F-box"/>
    <property type="match status" value="1"/>
</dbReference>
<keyword evidence="3" id="KW-1185">Reference proteome</keyword>
<dbReference type="InterPro" id="IPR040161">
    <property type="entry name" value="FB224"/>
</dbReference>
<reference evidence="3" key="1">
    <citation type="submission" date="2017-10" db="EMBL/GenBank/DDBJ databases">
        <title>Rapid genome shrinkage in a self-fertile nematode reveals novel sperm competition proteins.</title>
        <authorList>
            <person name="Yin D."/>
            <person name="Schwarz E.M."/>
            <person name="Thomas C.G."/>
            <person name="Felde R.L."/>
            <person name="Korf I.F."/>
            <person name="Cutter A.D."/>
            <person name="Schartner C.M."/>
            <person name="Ralston E.J."/>
            <person name="Meyer B.J."/>
            <person name="Haag E.S."/>
        </authorList>
    </citation>
    <scope>NUCLEOTIDE SEQUENCE [LARGE SCALE GENOMIC DNA]</scope>
    <source>
        <strain evidence="3">JU1422</strain>
    </source>
</reference>
<dbReference type="PANTHER" id="PTHR23015">
    <property type="entry name" value="UNCHARACTERIZED C.ELEGANS PROTEIN"/>
    <property type="match status" value="1"/>
</dbReference>
<dbReference type="InterPro" id="IPR001810">
    <property type="entry name" value="F-box_dom"/>
</dbReference>
<dbReference type="Pfam" id="PF17906">
    <property type="entry name" value="HTH_48"/>
    <property type="match status" value="1"/>
</dbReference>
<dbReference type="CDD" id="cd22150">
    <property type="entry name" value="F-box_CeFBXA-like"/>
    <property type="match status" value="1"/>
</dbReference>
<evidence type="ECO:0000313" key="3">
    <source>
        <dbReference type="Proteomes" id="UP000230233"/>
    </source>
</evidence>
<dbReference type="InterPro" id="IPR002900">
    <property type="entry name" value="DUF38/FTH_CAE_spp"/>
</dbReference>
<protein>
    <recommendedName>
        <fullName evidence="1">F-box domain-containing protein</fullName>
    </recommendedName>
</protein>
<dbReference type="GO" id="GO:0045087">
    <property type="term" value="P:innate immune response"/>
    <property type="evidence" value="ECO:0007669"/>
    <property type="project" value="TreeGrafter"/>
</dbReference>
<gene>
    <name evidence="2" type="primary">Cnig_chr_V.g21193</name>
    <name evidence="2" type="ORF">B9Z55_021193</name>
</gene>
<comment type="caution">
    <text evidence="2">The sequence shown here is derived from an EMBL/GenBank/DDBJ whole genome shotgun (WGS) entry which is preliminary data.</text>
</comment>
<dbReference type="AlphaFoldDB" id="A0A2G5TQV6"/>
<dbReference type="Proteomes" id="UP000230233">
    <property type="component" value="Chromosome V"/>
</dbReference>
<dbReference type="OrthoDB" id="7600185at2759"/>
<evidence type="ECO:0000313" key="2">
    <source>
        <dbReference type="EMBL" id="PIC29685.1"/>
    </source>
</evidence>
<dbReference type="InterPro" id="IPR041426">
    <property type="entry name" value="Mos1_HTH"/>
</dbReference>
<dbReference type="EMBL" id="PDUG01000005">
    <property type="protein sequence ID" value="PIC29685.1"/>
    <property type="molecule type" value="Genomic_DNA"/>
</dbReference>
<proteinExistence type="predicted"/>
<sequence>MSIKILPEISTGLRSPKMCKHRDANLHKNIFLKVTVDKTVQTPRRKCSHKHFFRGYGRQNCADTMTQMRTQSFFSKLLLQISLRKTQAKMSISLKTDDKSILSVLLYQFLSEKSAYFSFKEFNKVVRDNFISRDDFKFWFDRFSSGKLDEEDDNLSISDLESTLSDDKHRLRACIFFETLKEKRIRIEKSNDEKGSDAYNRLCKVMNIDFSNFSFWFNRFIGGNLKMKDYEFSDLPLEIVEKVVENLDYFGRSAFRKVSKNIRKIVDDAQMNAEFLRIKIAETSTAIGFNSINPIRYYQHCGRCYISRGSREKEMKNRKHWELAVKELKIILNLKKFTIDTLKIQFTCFTDRLGRVLKSLDDKLHVRHLFLSSDLVHPLEDILPFLKPEILEAISVNTFFFCPYVIKRLMGMGQWKKAKNLEIYGTLCGFEPTESVLHFENITFYVLRMINDEELAQIKKILLDSSQIKTFCIDVSIRGRIDWNVIEEGLGPLIPGDDGIRRLVSRHKQQFYEIEEEEKSVKFVRKTYY</sequence>
<dbReference type="PANTHER" id="PTHR23015:SF25">
    <property type="entry name" value="DUF38 DOMAIN-CONTAINING PROTEIN-RELATED"/>
    <property type="match status" value="1"/>
</dbReference>
<organism evidence="2 3">
    <name type="scientific">Caenorhabditis nigoni</name>
    <dbReference type="NCBI Taxonomy" id="1611254"/>
    <lineage>
        <taxon>Eukaryota</taxon>
        <taxon>Metazoa</taxon>
        <taxon>Ecdysozoa</taxon>
        <taxon>Nematoda</taxon>
        <taxon>Chromadorea</taxon>
        <taxon>Rhabditida</taxon>
        <taxon>Rhabditina</taxon>
        <taxon>Rhabditomorpha</taxon>
        <taxon>Rhabditoidea</taxon>
        <taxon>Rhabditidae</taxon>
        <taxon>Peloderinae</taxon>
        <taxon>Caenorhabditis</taxon>
    </lineage>
</organism>
<accession>A0A2G5TQV6</accession>
<dbReference type="PROSITE" id="PS50181">
    <property type="entry name" value="FBOX"/>
    <property type="match status" value="1"/>
</dbReference>
<name>A0A2G5TQV6_9PELO</name>
<feature type="domain" description="F-box" evidence="1">
    <location>
        <begin position="229"/>
        <end position="278"/>
    </location>
</feature>
<evidence type="ECO:0000259" key="1">
    <source>
        <dbReference type="PROSITE" id="PS50181"/>
    </source>
</evidence>
<dbReference type="SMART" id="SM00256">
    <property type="entry name" value="FBOX"/>
    <property type="match status" value="1"/>
</dbReference>
<dbReference type="STRING" id="1611254.A0A2G5TQV6"/>
<dbReference type="Pfam" id="PF01827">
    <property type="entry name" value="FTH"/>
    <property type="match status" value="1"/>
</dbReference>